<feature type="domain" description="Solute-binding protein family 3/N-terminal" evidence="3">
    <location>
        <begin position="71"/>
        <end position="293"/>
    </location>
</feature>
<dbReference type="EMBL" id="FRFG01000009">
    <property type="protein sequence ID" value="SHO54932.1"/>
    <property type="molecule type" value="Genomic_DNA"/>
</dbReference>
<evidence type="ECO:0000256" key="1">
    <source>
        <dbReference type="ARBA" id="ARBA00010333"/>
    </source>
</evidence>
<proteinExistence type="inferred from homology"/>
<dbReference type="Gene3D" id="3.40.190.10">
    <property type="entry name" value="Periplasmic binding protein-like II"/>
    <property type="match status" value="2"/>
</dbReference>
<dbReference type="SMART" id="SM00062">
    <property type="entry name" value="PBPb"/>
    <property type="match status" value="1"/>
</dbReference>
<dbReference type="SUPFAM" id="SSF53850">
    <property type="entry name" value="Periplasmic binding protein-like II"/>
    <property type="match status" value="1"/>
</dbReference>
<keyword evidence="5" id="KW-1185">Reference proteome</keyword>
<accession>A0A1M7YQN6</accession>
<comment type="similarity">
    <text evidence="1">Belongs to the bacterial solute-binding protein 3 family.</text>
</comment>
<evidence type="ECO:0000256" key="2">
    <source>
        <dbReference type="ARBA" id="ARBA00022729"/>
    </source>
</evidence>
<sequence>MLLKEWLIIGIHINNREVTIMTPKTMMKKTMIKNRSMLTGKPIVALLALTLLGLHCPAQADLLKNILSDGVLKVGTTGDYKPFTYLNQDHYTGYDIDVANHIARQMGVKVEFVKTTWKHLTTGLQAGEYDIAMGGITKRMNRQLVAEISHGYMTFGKCFLVATGLENKFDTLEKVNKPDVRVGVNIGGTNEKFARQYLPNAQIIRFDNNLDVPVAVAEGKIDVMITETPEALYYQHKDKRLDAVREHDPFTKSQFGYLIPAGEQRLLNAINYAMEDMQLKGTDIQLMKKNGLM</sequence>
<evidence type="ECO:0000259" key="3">
    <source>
        <dbReference type="SMART" id="SM00062"/>
    </source>
</evidence>
<dbReference type="Pfam" id="PF00497">
    <property type="entry name" value="SBP_bac_3"/>
    <property type="match status" value="1"/>
</dbReference>
<dbReference type="STRING" id="1117707.VQ7734_00651"/>
<organism evidence="4 5">
    <name type="scientific">Vibrio quintilis</name>
    <dbReference type="NCBI Taxonomy" id="1117707"/>
    <lineage>
        <taxon>Bacteria</taxon>
        <taxon>Pseudomonadati</taxon>
        <taxon>Pseudomonadota</taxon>
        <taxon>Gammaproteobacteria</taxon>
        <taxon>Vibrionales</taxon>
        <taxon>Vibrionaceae</taxon>
        <taxon>Vibrio</taxon>
    </lineage>
</organism>
<dbReference type="Proteomes" id="UP000184600">
    <property type="component" value="Unassembled WGS sequence"/>
</dbReference>
<dbReference type="PANTHER" id="PTHR35936:SF19">
    <property type="entry name" value="AMINO-ACID-BINDING PROTEIN YXEM-RELATED"/>
    <property type="match status" value="1"/>
</dbReference>
<evidence type="ECO:0000313" key="4">
    <source>
        <dbReference type="EMBL" id="SHO54932.1"/>
    </source>
</evidence>
<keyword evidence="2" id="KW-0732">Signal</keyword>
<name>A0A1M7YQN6_9VIBR</name>
<dbReference type="PANTHER" id="PTHR35936">
    <property type="entry name" value="MEMBRANE-BOUND LYTIC MUREIN TRANSGLYCOSYLASE F"/>
    <property type="match status" value="1"/>
</dbReference>
<protein>
    <submittedName>
        <fullName evidence="4">Cyclohexadienyl dehydratase</fullName>
    </submittedName>
</protein>
<gene>
    <name evidence="4" type="primary">pheC</name>
    <name evidence="4" type="ORF">VQ7734_00651</name>
</gene>
<reference evidence="5" key="1">
    <citation type="submission" date="2016-12" db="EMBL/GenBank/DDBJ databases">
        <authorList>
            <person name="Rodrigo-Torres L."/>
            <person name="Arahal R.D."/>
            <person name="Lucena T."/>
        </authorList>
    </citation>
    <scope>NUCLEOTIDE SEQUENCE [LARGE SCALE GENOMIC DNA]</scope>
</reference>
<dbReference type="InterPro" id="IPR001638">
    <property type="entry name" value="Solute-binding_3/MltF_N"/>
</dbReference>
<dbReference type="AlphaFoldDB" id="A0A1M7YQN6"/>
<evidence type="ECO:0000313" key="5">
    <source>
        <dbReference type="Proteomes" id="UP000184600"/>
    </source>
</evidence>